<sequence>MDTDKFKSLQEAILQAKEIIKNADAIVITAGAGMGVDSGLPDFRGDQGFWKAYPPLKDKDIGFTDMANPQWFFDDPKLAWAFYGHRLRLYNKTEPHAGFAMLKELCAQKNENYFICTSNVDGHFAKAGFDRDKIYEVHGSIHYAQCIHDDDGTIWKMDESSALVDEEKFIATKMPICPECGCVSRPNIMMFYDHEFNPKRTWAQRKRYEAWLSENENSKIAIIEIGAGLAVPTIRKHGEALVKRFKNATLIRINPKDSDLNSQLGISLKLGGLEALNQIL</sequence>
<feature type="domain" description="Deacetylase sirtuin-type" evidence="5">
    <location>
        <begin position="6"/>
        <end position="280"/>
    </location>
</feature>
<dbReference type="Gene3D" id="3.30.1600.10">
    <property type="entry name" value="SIR2/SIRT2 'Small Domain"/>
    <property type="match status" value="1"/>
</dbReference>
<accession>A0A7S9NE39</accession>
<dbReference type="PANTHER" id="PTHR11085:SF10">
    <property type="entry name" value="NAD-DEPENDENT PROTEIN DEACYLASE SIRTUIN-5, MITOCHONDRIAL-RELATED"/>
    <property type="match status" value="1"/>
</dbReference>
<dbReference type="EMBL" id="CP049274">
    <property type="protein sequence ID" value="QPH84080.1"/>
    <property type="molecule type" value="Genomic_DNA"/>
</dbReference>
<evidence type="ECO:0000313" key="7">
    <source>
        <dbReference type="Proteomes" id="UP000594630"/>
    </source>
</evidence>
<evidence type="ECO:0000256" key="1">
    <source>
        <dbReference type="ARBA" id="ARBA00012928"/>
    </source>
</evidence>
<protein>
    <recommendedName>
        <fullName evidence="1">protein acetyllysine N-acetyltransferase</fullName>
        <ecNumber evidence="1">2.3.1.286</ecNumber>
    </recommendedName>
</protein>
<dbReference type="AlphaFoldDB" id="A0A7S9NE39"/>
<proteinExistence type="predicted"/>
<evidence type="ECO:0000256" key="2">
    <source>
        <dbReference type="ARBA" id="ARBA00022679"/>
    </source>
</evidence>
<dbReference type="SUPFAM" id="SSF52467">
    <property type="entry name" value="DHS-like NAD/FAD-binding domain"/>
    <property type="match status" value="1"/>
</dbReference>
<dbReference type="RefSeq" id="WP_230862251.1">
    <property type="nucleotide sequence ID" value="NZ_CP049274.1"/>
</dbReference>
<name>A0A7S9NE39_9BACT</name>
<dbReference type="GO" id="GO:0070403">
    <property type="term" value="F:NAD+ binding"/>
    <property type="evidence" value="ECO:0007669"/>
    <property type="project" value="InterPro"/>
</dbReference>
<organism evidence="6 7">
    <name type="scientific">Campylobacter concisus</name>
    <dbReference type="NCBI Taxonomy" id="199"/>
    <lineage>
        <taxon>Bacteria</taxon>
        <taxon>Pseudomonadati</taxon>
        <taxon>Campylobacterota</taxon>
        <taxon>Epsilonproteobacteria</taxon>
        <taxon>Campylobacterales</taxon>
        <taxon>Campylobacteraceae</taxon>
        <taxon>Campylobacter</taxon>
    </lineage>
</organism>
<evidence type="ECO:0000256" key="4">
    <source>
        <dbReference type="PROSITE-ProRule" id="PRU00236"/>
    </source>
</evidence>
<dbReference type="InterPro" id="IPR026591">
    <property type="entry name" value="Sirtuin_cat_small_dom_sf"/>
</dbReference>
<dbReference type="PROSITE" id="PS50305">
    <property type="entry name" value="SIRTUIN"/>
    <property type="match status" value="1"/>
</dbReference>
<dbReference type="GO" id="GO:0017136">
    <property type="term" value="F:histone deacetylase activity, NAD-dependent"/>
    <property type="evidence" value="ECO:0007669"/>
    <property type="project" value="TreeGrafter"/>
</dbReference>
<evidence type="ECO:0000259" key="5">
    <source>
        <dbReference type="PROSITE" id="PS50305"/>
    </source>
</evidence>
<reference evidence="6 7" key="1">
    <citation type="journal article" date="2018" name="Emerg. Microbes Infect.">
        <title>Genomic analysis of oral Campylobacter concisus strains identified a potential bacterial molecular marker associated with active Crohn's disease.</title>
        <authorList>
            <person name="Liu F."/>
            <person name="Ma R."/>
            <person name="Tay C.Y.A."/>
            <person name="Octavia S."/>
            <person name="Lan R."/>
            <person name="Chung H.K.L."/>
            <person name="Riordan S.M."/>
            <person name="Grimm M.C."/>
            <person name="Leong R.W."/>
            <person name="Tanaka M.M."/>
            <person name="Connor S."/>
            <person name="Zhang L."/>
        </authorList>
    </citation>
    <scope>NUCLEOTIDE SEQUENCE [LARGE SCALE GENOMIC DNA]</scope>
    <source>
        <strain evidence="6 7">P10CDO-S2</strain>
    </source>
</reference>
<evidence type="ECO:0000313" key="6">
    <source>
        <dbReference type="EMBL" id="QPH84080.1"/>
    </source>
</evidence>
<dbReference type="InterPro" id="IPR029035">
    <property type="entry name" value="DHS-like_NAD/FAD-binding_dom"/>
</dbReference>
<dbReference type="InterPro" id="IPR026590">
    <property type="entry name" value="Ssirtuin_cat_dom"/>
</dbReference>
<dbReference type="InterPro" id="IPR003000">
    <property type="entry name" value="Sirtuin"/>
</dbReference>
<dbReference type="PANTHER" id="PTHR11085">
    <property type="entry name" value="NAD-DEPENDENT PROTEIN DEACYLASE SIRTUIN-5, MITOCHONDRIAL-RELATED"/>
    <property type="match status" value="1"/>
</dbReference>
<dbReference type="InterPro" id="IPR050134">
    <property type="entry name" value="NAD-dep_sirtuin_deacylases"/>
</dbReference>
<keyword evidence="2" id="KW-0808">Transferase</keyword>
<keyword evidence="3" id="KW-0520">NAD</keyword>
<comment type="caution">
    <text evidence="4">Lacks conserved residue(s) required for the propagation of feature annotation.</text>
</comment>
<dbReference type="Pfam" id="PF02146">
    <property type="entry name" value="SIR2"/>
    <property type="match status" value="1"/>
</dbReference>
<dbReference type="Gene3D" id="3.40.50.1220">
    <property type="entry name" value="TPP-binding domain"/>
    <property type="match status" value="1"/>
</dbReference>
<gene>
    <name evidence="6" type="ORF">CVT06_02800</name>
</gene>
<evidence type="ECO:0000256" key="3">
    <source>
        <dbReference type="ARBA" id="ARBA00023027"/>
    </source>
</evidence>
<dbReference type="EC" id="2.3.1.286" evidence="1"/>
<dbReference type="Proteomes" id="UP000594630">
    <property type="component" value="Chromosome"/>
</dbReference>